<feature type="transmembrane region" description="Helical" evidence="1">
    <location>
        <begin position="59"/>
        <end position="81"/>
    </location>
</feature>
<dbReference type="EMBL" id="JAFLNF010000006">
    <property type="protein sequence ID" value="MBO0346455.1"/>
    <property type="molecule type" value="Genomic_DNA"/>
</dbReference>
<reference evidence="3" key="1">
    <citation type="submission" date="2021-03" db="EMBL/GenBank/DDBJ databases">
        <title>Roseibium sp. CAU 1637 isolated from Incheon.</title>
        <authorList>
            <person name="Kim W."/>
        </authorList>
    </citation>
    <scope>NUCLEOTIDE SEQUENCE</scope>
    <source>
        <strain evidence="3">CAU 1637</strain>
    </source>
</reference>
<proteinExistence type="predicted"/>
<organism evidence="3 4">
    <name type="scientific">Roseibium limicola</name>
    <dbReference type="NCBI Taxonomy" id="2816037"/>
    <lineage>
        <taxon>Bacteria</taxon>
        <taxon>Pseudomonadati</taxon>
        <taxon>Pseudomonadota</taxon>
        <taxon>Alphaproteobacteria</taxon>
        <taxon>Hyphomicrobiales</taxon>
        <taxon>Stappiaceae</taxon>
        <taxon>Roseibium</taxon>
    </lineage>
</organism>
<dbReference type="GO" id="GO:0003677">
    <property type="term" value="F:DNA binding"/>
    <property type="evidence" value="ECO:0007669"/>
    <property type="project" value="InterPro"/>
</dbReference>
<sequence>MNETHQNFADGRPLQLALREMHGLLSDRRTYAIVGGVICILTLSGPFGTSDDMTLLPRLLFWSLIVASGFGIGNLTGSMVGHTLRLAGLARPLCYALAGFAAGLAVLPAILILNLIFFQADLTNTGYLLRQFLNCLIIGGVVALNLAIFSRNSRTSPDPQNSSAEASSVLDRLQRRLPVEKRSPLRWLSVSDHYVEVATVKGRELLLLRLKDAIEEIDQTDGLQIHRSHWVAKNAIEKVSRENGKTLIHTSDGPILPVSRTYLPELKARGLLPSSR</sequence>
<dbReference type="PROSITE" id="PS50930">
    <property type="entry name" value="HTH_LYTTR"/>
    <property type="match status" value="1"/>
</dbReference>
<protein>
    <submittedName>
        <fullName evidence="3">LytTR family transcriptional regulator</fullName>
    </submittedName>
</protein>
<evidence type="ECO:0000259" key="2">
    <source>
        <dbReference type="PROSITE" id="PS50930"/>
    </source>
</evidence>
<gene>
    <name evidence="3" type="ORF">J0X15_14575</name>
</gene>
<evidence type="ECO:0000313" key="3">
    <source>
        <dbReference type="EMBL" id="MBO0346455.1"/>
    </source>
</evidence>
<dbReference type="Proteomes" id="UP000664779">
    <property type="component" value="Unassembled WGS sequence"/>
</dbReference>
<feature type="domain" description="HTH LytTR-type" evidence="2">
    <location>
        <begin position="187"/>
        <end position="272"/>
    </location>
</feature>
<keyword evidence="1" id="KW-0812">Transmembrane</keyword>
<keyword evidence="4" id="KW-1185">Reference proteome</keyword>
<feature type="transmembrane region" description="Helical" evidence="1">
    <location>
        <begin position="29"/>
        <end position="47"/>
    </location>
</feature>
<dbReference type="InterPro" id="IPR007492">
    <property type="entry name" value="LytTR_DNA-bd_dom"/>
</dbReference>
<dbReference type="AlphaFoldDB" id="A0A939EQF7"/>
<dbReference type="SMART" id="SM00850">
    <property type="entry name" value="LytTR"/>
    <property type="match status" value="1"/>
</dbReference>
<feature type="transmembrane region" description="Helical" evidence="1">
    <location>
        <begin position="129"/>
        <end position="149"/>
    </location>
</feature>
<evidence type="ECO:0000256" key="1">
    <source>
        <dbReference type="SAM" id="Phobius"/>
    </source>
</evidence>
<keyword evidence="1" id="KW-0472">Membrane</keyword>
<dbReference type="RefSeq" id="WP_206942230.1">
    <property type="nucleotide sequence ID" value="NZ_JAFLNF010000006.1"/>
</dbReference>
<name>A0A939EQF7_9HYPH</name>
<dbReference type="Pfam" id="PF04397">
    <property type="entry name" value="LytTR"/>
    <property type="match status" value="1"/>
</dbReference>
<feature type="transmembrane region" description="Helical" evidence="1">
    <location>
        <begin position="93"/>
        <end position="117"/>
    </location>
</feature>
<dbReference type="Gene3D" id="2.40.50.1020">
    <property type="entry name" value="LytTr DNA-binding domain"/>
    <property type="match status" value="1"/>
</dbReference>
<evidence type="ECO:0000313" key="4">
    <source>
        <dbReference type="Proteomes" id="UP000664779"/>
    </source>
</evidence>
<keyword evidence="1" id="KW-1133">Transmembrane helix</keyword>
<accession>A0A939EQF7</accession>
<comment type="caution">
    <text evidence="3">The sequence shown here is derived from an EMBL/GenBank/DDBJ whole genome shotgun (WGS) entry which is preliminary data.</text>
</comment>